<feature type="transmembrane region" description="Helical" evidence="1">
    <location>
        <begin position="12"/>
        <end position="30"/>
    </location>
</feature>
<dbReference type="GO" id="GO:0016874">
    <property type="term" value="F:ligase activity"/>
    <property type="evidence" value="ECO:0007669"/>
    <property type="project" value="UniProtKB-KW"/>
</dbReference>
<feature type="transmembrane region" description="Helical" evidence="1">
    <location>
        <begin position="70"/>
        <end position="90"/>
    </location>
</feature>
<dbReference type="EMBL" id="JACIFD010000002">
    <property type="protein sequence ID" value="MBB4070905.1"/>
    <property type="molecule type" value="Genomic_DNA"/>
</dbReference>
<keyword evidence="2" id="KW-0436">Ligase</keyword>
<dbReference type="InterPro" id="IPR021214">
    <property type="entry name" value="DUF2568"/>
</dbReference>
<gene>
    <name evidence="2" type="ORF">F5897_000189</name>
</gene>
<dbReference type="Proteomes" id="UP000571183">
    <property type="component" value="Unassembled WGS sequence"/>
</dbReference>
<evidence type="ECO:0000313" key="2">
    <source>
        <dbReference type="EMBL" id="MBB4070905.1"/>
    </source>
</evidence>
<name>A0A840DGK5_9MICO</name>
<protein>
    <submittedName>
        <fullName evidence="2">O-antigen ligase</fullName>
    </submittedName>
</protein>
<keyword evidence="3" id="KW-1185">Reference proteome</keyword>
<dbReference type="AlphaFoldDB" id="A0A840DGK5"/>
<reference evidence="2" key="1">
    <citation type="submission" date="2020-08" db="EMBL/GenBank/DDBJ databases">
        <title>Sequencing the genomes of 1000 actinobacteria strains.</title>
        <authorList>
            <person name="Klenk H.-P."/>
        </authorList>
    </citation>
    <scope>NUCLEOTIDE SEQUENCE [LARGE SCALE GENOMIC DNA]</scope>
    <source>
        <strain evidence="2">DSM 27064</strain>
    </source>
</reference>
<comment type="caution">
    <text evidence="2">The sequence shown here is derived from an EMBL/GenBank/DDBJ whole genome shotgun (WGS) entry which is preliminary data.</text>
</comment>
<keyword evidence="1" id="KW-1133">Transmembrane helix</keyword>
<dbReference type="RefSeq" id="WP_124824369.1">
    <property type="nucleotide sequence ID" value="NZ_JACIFD010000002.1"/>
</dbReference>
<dbReference type="Pfam" id="PF10823">
    <property type="entry name" value="DUF2568"/>
    <property type="match status" value="1"/>
</dbReference>
<keyword evidence="1" id="KW-0812">Transmembrane</keyword>
<sequence>MSHNSRSVPIIATIRTVFDVLVVVALNLWSFRSFQLPLPGVLVAIGVTLAALLVWALFLSVRPVLQVDRYLRALVALVFLTCGLAAAIALGMHWTVAALLFVAAATVSYFDVLAATKNNGL</sequence>
<feature type="transmembrane region" description="Helical" evidence="1">
    <location>
        <begin position="36"/>
        <end position="58"/>
    </location>
</feature>
<keyword evidence="1" id="KW-0472">Membrane</keyword>
<organism evidence="2 3">
    <name type="scientific">Canibacter oris</name>
    <dbReference type="NCBI Taxonomy" id="1365628"/>
    <lineage>
        <taxon>Bacteria</taxon>
        <taxon>Bacillati</taxon>
        <taxon>Actinomycetota</taxon>
        <taxon>Actinomycetes</taxon>
        <taxon>Micrococcales</taxon>
        <taxon>Microbacteriaceae</taxon>
        <taxon>Canibacter</taxon>
    </lineage>
</organism>
<proteinExistence type="predicted"/>
<evidence type="ECO:0000313" key="3">
    <source>
        <dbReference type="Proteomes" id="UP000571183"/>
    </source>
</evidence>
<evidence type="ECO:0000256" key="1">
    <source>
        <dbReference type="SAM" id="Phobius"/>
    </source>
</evidence>
<accession>A0A840DGK5</accession>
<feature type="transmembrane region" description="Helical" evidence="1">
    <location>
        <begin position="96"/>
        <end position="115"/>
    </location>
</feature>